<evidence type="ECO:0000313" key="2">
    <source>
        <dbReference type="EMBL" id="CAG6511288.1"/>
    </source>
</evidence>
<organism evidence="2">
    <name type="scientific">Culex pipiens</name>
    <name type="common">House mosquito</name>
    <dbReference type="NCBI Taxonomy" id="7175"/>
    <lineage>
        <taxon>Eukaryota</taxon>
        <taxon>Metazoa</taxon>
        <taxon>Ecdysozoa</taxon>
        <taxon>Arthropoda</taxon>
        <taxon>Hexapoda</taxon>
        <taxon>Insecta</taxon>
        <taxon>Pterygota</taxon>
        <taxon>Neoptera</taxon>
        <taxon>Endopterygota</taxon>
        <taxon>Diptera</taxon>
        <taxon>Nematocera</taxon>
        <taxon>Culicoidea</taxon>
        <taxon>Culicidae</taxon>
        <taxon>Culicinae</taxon>
        <taxon>Culicini</taxon>
        <taxon>Culex</taxon>
        <taxon>Culex</taxon>
    </lineage>
</organism>
<proteinExistence type="predicted"/>
<evidence type="ECO:0000256" key="1">
    <source>
        <dbReference type="SAM" id="MobiDB-lite"/>
    </source>
</evidence>
<sequence length="101" mass="11513">MCVQSVLIYAANKHRLRRLALCLISGTATRFVQNFVPSPVPLQTVFESIIYRCVRFCEFKEATNNVLSYRILRIFTPSHSQSFVHSAPPPPPLAPRQNKLL</sequence>
<name>A0A8D8GL87_CULPI</name>
<dbReference type="AlphaFoldDB" id="A0A8D8GL87"/>
<dbReference type="EMBL" id="HBUE01268440">
    <property type="protein sequence ID" value="CAG6562710.1"/>
    <property type="molecule type" value="Transcribed_RNA"/>
</dbReference>
<protein>
    <submittedName>
        <fullName evidence="2">(northern house mosquito) hypothetical protein</fullName>
    </submittedName>
</protein>
<reference evidence="2" key="1">
    <citation type="submission" date="2021-05" db="EMBL/GenBank/DDBJ databases">
        <authorList>
            <person name="Alioto T."/>
            <person name="Alioto T."/>
            <person name="Gomez Garrido J."/>
        </authorList>
    </citation>
    <scope>NUCLEOTIDE SEQUENCE</scope>
</reference>
<feature type="region of interest" description="Disordered" evidence="1">
    <location>
        <begin position="81"/>
        <end position="101"/>
    </location>
</feature>
<accession>A0A8D8GL87</accession>
<dbReference type="EMBL" id="HBUE01163218">
    <property type="protein sequence ID" value="CAG6511288.1"/>
    <property type="molecule type" value="Transcribed_RNA"/>
</dbReference>